<keyword evidence="6 11" id="KW-0274">FAD</keyword>
<reference evidence="14 15" key="1">
    <citation type="submission" date="2023-06" db="EMBL/GenBank/DDBJ databases">
        <title>Black Yeasts Isolated from many extreme environments.</title>
        <authorList>
            <person name="Coleine C."/>
            <person name="Stajich J.E."/>
            <person name="Selbmann L."/>
        </authorList>
    </citation>
    <scope>NUCLEOTIDE SEQUENCE [LARGE SCALE GENOMIC DNA]</scope>
    <source>
        <strain evidence="14 15">CCFEE 5887</strain>
    </source>
</reference>
<evidence type="ECO:0000256" key="3">
    <source>
        <dbReference type="ARBA" id="ARBA00010551"/>
    </source>
</evidence>
<dbReference type="GO" id="GO:0005743">
    <property type="term" value="C:mitochondrial inner membrane"/>
    <property type="evidence" value="ECO:0007669"/>
    <property type="project" value="UniProtKB-SubCell"/>
</dbReference>
<dbReference type="NCBIfam" id="TIGR00562">
    <property type="entry name" value="proto_IX_ox"/>
    <property type="match status" value="1"/>
</dbReference>
<dbReference type="GO" id="GO:0006782">
    <property type="term" value="P:protoporphyrinogen IX biosynthetic process"/>
    <property type="evidence" value="ECO:0007669"/>
    <property type="project" value="UniProtKB-UniRule"/>
</dbReference>
<dbReference type="InterPro" id="IPR004572">
    <property type="entry name" value="Protoporphyrinogen_oxidase"/>
</dbReference>
<dbReference type="PANTHER" id="PTHR42923">
    <property type="entry name" value="PROTOPORPHYRINOGEN OXIDASE"/>
    <property type="match status" value="1"/>
</dbReference>
<feature type="domain" description="Amine oxidase" evidence="13">
    <location>
        <begin position="61"/>
        <end position="621"/>
    </location>
</feature>
<accession>A0AAV9Q1Z2</accession>
<evidence type="ECO:0000256" key="4">
    <source>
        <dbReference type="ARBA" id="ARBA00012867"/>
    </source>
</evidence>
<protein>
    <recommendedName>
        <fullName evidence="4 11">Protoporphyrinogen oxidase</fullName>
        <ecNumber evidence="4 11">1.3.3.4</ecNumber>
    </recommendedName>
</protein>
<gene>
    <name evidence="14" type="primary">HEM14</name>
    <name evidence="14" type="ORF">LTR25_008582</name>
</gene>
<keyword evidence="9 11" id="KW-0627">Porphyrin biosynthesis</keyword>
<dbReference type="AlphaFoldDB" id="A0AAV9Q1Z2"/>
<proteinExistence type="inferred from homology"/>
<sequence length="656" mass="73848">MRLSAHNALYRHAVKRAIWPQTRHAQFLRRFTSTAGDQPIDPDLYVDKPVPNSVAILGGGITGLATAYRLTKLLSDTKITIYEKNDRLGGWVDSEVIKVDNGEILFEWGPRTLRAALGDSGLATVNLLTDLVLVKEILPISKQSPAALNRFLYYPDRLVLMPGPVRQFSELLHRLWKFWNEPIFEGLISAALAEPWVALRAPDVKDESVGHFLSRRFGKNLTDNLASAFFHGIYAGDLYQLSARTLLPKAWYLESRDRENEPGVLLNLVDLLRNHQAPVSERQVKFIRNEVLENYATNPLRKALVTMLQRSSVYTFRRGLGELTTSLETALSSNPNVTIQKSALVDQVCFQRDEKTISVTTIDKTSSEFDYVVSTLRPNEQERYLMRTGSSHLDASVKAALRRSSSSVSVMVVNLYYSNPDLIPRSQRGFGYLIPRSVSAEQNPERALGVIFGSETSGRPGGFEDNVLMNLKKKAVEIGRKQGNMTDTEKPEPWEAVPETSAEDQGQDTAPGTKLTVMMGGHWWKDWDPKDIPGEEEAIVMSKTLLRRHLGIEEEPEVAKARLNNNCIPQYQVGYRDDMAKIHQALMGEYEGRLKVAGPWWQGAVGVNDCIQQARETALAITYQNDDETGLEEYTKDEVWCLNDVKNKTVTPDTRR</sequence>
<keyword evidence="5 11" id="KW-0285">Flavoprotein</keyword>
<comment type="caution">
    <text evidence="14">The sequence shown here is derived from an EMBL/GenBank/DDBJ whole genome shotgun (WGS) entry which is preliminary data.</text>
</comment>
<evidence type="ECO:0000256" key="5">
    <source>
        <dbReference type="ARBA" id="ARBA00022630"/>
    </source>
</evidence>
<evidence type="ECO:0000256" key="12">
    <source>
        <dbReference type="SAM" id="MobiDB-lite"/>
    </source>
</evidence>
<dbReference type="EC" id="1.3.3.4" evidence="4 11"/>
<dbReference type="SUPFAM" id="SSF54373">
    <property type="entry name" value="FAD-linked reductases, C-terminal domain"/>
    <property type="match status" value="2"/>
</dbReference>
<dbReference type="InterPro" id="IPR002937">
    <property type="entry name" value="Amino_oxidase"/>
</dbReference>
<comment type="cofactor">
    <cofactor evidence="11">
        <name>FAD</name>
        <dbReference type="ChEBI" id="CHEBI:57692"/>
    </cofactor>
    <text evidence="11">Binds 1 FAD per subunit.</text>
</comment>
<dbReference type="Pfam" id="PF01593">
    <property type="entry name" value="Amino_oxidase"/>
    <property type="match status" value="1"/>
</dbReference>
<evidence type="ECO:0000256" key="6">
    <source>
        <dbReference type="ARBA" id="ARBA00022827"/>
    </source>
</evidence>
<dbReference type="Gene3D" id="3.50.50.60">
    <property type="entry name" value="FAD/NAD(P)-binding domain"/>
    <property type="match status" value="1"/>
</dbReference>
<dbReference type="GO" id="GO:0004729">
    <property type="term" value="F:oxygen-dependent protoporphyrinogen oxidase activity"/>
    <property type="evidence" value="ECO:0007669"/>
    <property type="project" value="UniProtKB-UniRule"/>
</dbReference>
<evidence type="ECO:0000256" key="9">
    <source>
        <dbReference type="ARBA" id="ARBA00023244"/>
    </source>
</evidence>
<dbReference type="InterPro" id="IPR036188">
    <property type="entry name" value="FAD/NAD-bd_sf"/>
</dbReference>
<comment type="subcellular location">
    <subcellularLocation>
        <location evidence="11">Mitochondrion inner membrane</location>
    </subcellularLocation>
</comment>
<dbReference type="PANTHER" id="PTHR42923:SF3">
    <property type="entry name" value="PROTOPORPHYRINOGEN OXIDASE"/>
    <property type="match status" value="1"/>
</dbReference>
<dbReference type="SUPFAM" id="SSF51905">
    <property type="entry name" value="FAD/NAD(P)-binding domain"/>
    <property type="match status" value="1"/>
</dbReference>
<comment type="catalytic activity">
    <reaction evidence="10 11">
        <text>protoporphyrinogen IX + 3 O2 = protoporphyrin IX + 3 H2O2</text>
        <dbReference type="Rhea" id="RHEA:25576"/>
        <dbReference type="ChEBI" id="CHEBI:15379"/>
        <dbReference type="ChEBI" id="CHEBI:16240"/>
        <dbReference type="ChEBI" id="CHEBI:57306"/>
        <dbReference type="ChEBI" id="CHEBI:57307"/>
        <dbReference type="EC" id="1.3.3.4"/>
    </reaction>
</comment>
<keyword evidence="8 11" id="KW-0350">Heme biosynthesis</keyword>
<evidence type="ECO:0000256" key="8">
    <source>
        <dbReference type="ARBA" id="ARBA00023133"/>
    </source>
</evidence>
<evidence type="ECO:0000256" key="11">
    <source>
        <dbReference type="RuleBase" id="RU367069"/>
    </source>
</evidence>
<comment type="function">
    <text evidence="1 11">Catalyzes the 6-electron oxidation of protoporphyrinogen-IX to form protoporphyrin-IX.</text>
</comment>
<keyword evidence="7 11" id="KW-0560">Oxidoreductase</keyword>
<evidence type="ECO:0000256" key="2">
    <source>
        <dbReference type="ARBA" id="ARBA00005073"/>
    </source>
</evidence>
<evidence type="ECO:0000256" key="10">
    <source>
        <dbReference type="ARBA" id="ARBA00047554"/>
    </source>
</evidence>
<dbReference type="EMBL" id="JAXLQG010000017">
    <property type="protein sequence ID" value="KAK5531473.1"/>
    <property type="molecule type" value="Genomic_DNA"/>
</dbReference>
<evidence type="ECO:0000313" key="14">
    <source>
        <dbReference type="EMBL" id="KAK5531473.1"/>
    </source>
</evidence>
<keyword evidence="15" id="KW-1185">Reference proteome</keyword>
<evidence type="ECO:0000256" key="1">
    <source>
        <dbReference type="ARBA" id="ARBA00002600"/>
    </source>
</evidence>
<dbReference type="Proteomes" id="UP001345827">
    <property type="component" value="Unassembled WGS sequence"/>
</dbReference>
<organism evidence="14 15">
    <name type="scientific">Vermiconidia calcicola</name>
    <dbReference type="NCBI Taxonomy" id="1690605"/>
    <lineage>
        <taxon>Eukaryota</taxon>
        <taxon>Fungi</taxon>
        <taxon>Dikarya</taxon>
        <taxon>Ascomycota</taxon>
        <taxon>Pezizomycotina</taxon>
        <taxon>Dothideomycetes</taxon>
        <taxon>Dothideomycetidae</taxon>
        <taxon>Mycosphaerellales</taxon>
        <taxon>Extremaceae</taxon>
        <taxon>Vermiconidia</taxon>
    </lineage>
</organism>
<name>A0AAV9Q1Z2_9PEZI</name>
<evidence type="ECO:0000259" key="13">
    <source>
        <dbReference type="Pfam" id="PF01593"/>
    </source>
</evidence>
<evidence type="ECO:0000256" key="7">
    <source>
        <dbReference type="ARBA" id="ARBA00023002"/>
    </source>
</evidence>
<comment type="similarity">
    <text evidence="3 11">Belongs to the protoporphyrinogen/coproporphyrinogen oxidase family. Protoporphyrinogen oxidase subfamily.</text>
</comment>
<dbReference type="InterPro" id="IPR050464">
    <property type="entry name" value="Zeta_carotene_desat/Oxidored"/>
</dbReference>
<comment type="pathway">
    <text evidence="2 11">Porphyrin-containing compound metabolism; protoporphyrin-IX biosynthesis; protoporphyrin-IX from protoporphyrinogen-IX: step 1/1.</text>
</comment>
<feature type="region of interest" description="Disordered" evidence="12">
    <location>
        <begin position="482"/>
        <end position="510"/>
    </location>
</feature>
<evidence type="ECO:0000313" key="15">
    <source>
        <dbReference type="Proteomes" id="UP001345827"/>
    </source>
</evidence>